<dbReference type="PRINTS" id="PR00081">
    <property type="entry name" value="GDHRDH"/>
</dbReference>
<keyword evidence="2" id="KW-0560">Oxidoreductase</keyword>
<keyword evidence="4" id="KW-1185">Reference proteome</keyword>
<gene>
    <name evidence="3" type="ORF">C7M71_002485</name>
</gene>
<dbReference type="Pfam" id="PF13561">
    <property type="entry name" value="adh_short_C2"/>
    <property type="match status" value="1"/>
</dbReference>
<accession>A0A345T547</accession>
<sequence>MTGRTALITGAARGMGRAHALALAARGARVALADLDQAELAATAAEVAAAGGRAAVFTADITSRTAAESLIEAVAADFGGLDVLVHNAGLMFAMTGLADTDDEDFDRLLAVNVRAPLYLTRAALPHLRRSPAARVVFVSSQWGQVPDGHSYGYMVSKAAQLGLMKTLAKEFAAERITVNAVAPGAVATRMVPPENHEAEVAAVPVGRLGQPWEIAEVVAFLAADTGAFVTGQTIPVNGGALLVGI</sequence>
<dbReference type="PANTHER" id="PTHR24321">
    <property type="entry name" value="DEHYDROGENASES, SHORT CHAIN"/>
    <property type="match status" value="1"/>
</dbReference>
<evidence type="ECO:0000313" key="3">
    <source>
        <dbReference type="EMBL" id="AXI81102.1"/>
    </source>
</evidence>
<dbReference type="OrthoDB" id="7064009at2"/>
<dbReference type="EMBL" id="CP031264">
    <property type="protein sequence ID" value="AXI81102.1"/>
    <property type="molecule type" value="Genomic_DNA"/>
</dbReference>
<organism evidence="3 4">
    <name type="scientific">Peterkaempfera bronchialis</name>
    <dbReference type="NCBI Taxonomy" id="2126346"/>
    <lineage>
        <taxon>Bacteria</taxon>
        <taxon>Bacillati</taxon>
        <taxon>Actinomycetota</taxon>
        <taxon>Actinomycetes</taxon>
        <taxon>Kitasatosporales</taxon>
        <taxon>Streptomycetaceae</taxon>
        <taxon>Peterkaempfera</taxon>
    </lineage>
</organism>
<protein>
    <submittedName>
        <fullName evidence="3">SDR family NAD(P)-dependent oxidoreductase</fullName>
    </submittedName>
</protein>
<dbReference type="FunFam" id="3.40.50.720:FF:000084">
    <property type="entry name" value="Short-chain dehydrogenase reductase"/>
    <property type="match status" value="1"/>
</dbReference>
<name>A0A345T547_9ACTN</name>
<evidence type="ECO:0000256" key="2">
    <source>
        <dbReference type="ARBA" id="ARBA00023002"/>
    </source>
</evidence>
<dbReference type="InterPro" id="IPR036291">
    <property type="entry name" value="NAD(P)-bd_dom_sf"/>
</dbReference>
<dbReference type="PRINTS" id="PR00080">
    <property type="entry name" value="SDRFAMILY"/>
</dbReference>
<dbReference type="GO" id="GO:0016491">
    <property type="term" value="F:oxidoreductase activity"/>
    <property type="evidence" value="ECO:0007669"/>
    <property type="project" value="UniProtKB-KW"/>
</dbReference>
<evidence type="ECO:0000256" key="1">
    <source>
        <dbReference type="ARBA" id="ARBA00006484"/>
    </source>
</evidence>
<dbReference type="AlphaFoldDB" id="A0A345T547"/>
<dbReference type="PANTHER" id="PTHR24321:SF15">
    <property type="entry name" value="OXIDOREDUCTASE UCPA"/>
    <property type="match status" value="1"/>
</dbReference>
<proteinExistence type="inferred from homology"/>
<reference evidence="4" key="1">
    <citation type="submission" date="2018-07" db="EMBL/GenBank/DDBJ databases">
        <title>Streptacidiphilus bronchialis DSM 106435 chromosome.</title>
        <authorList>
            <person name="Batra D."/>
            <person name="Gulvik C.A."/>
        </authorList>
    </citation>
    <scope>NUCLEOTIDE SEQUENCE [LARGE SCALE GENOMIC DNA]</scope>
    <source>
        <strain evidence="4">DSM 106435</strain>
    </source>
</reference>
<dbReference type="InterPro" id="IPR002347">
    <property type="entry name" value="SDR_fam"/>
</dbReference>
<dbReference type="SUPFAM" id="SSF51735">
    <property type="entry name" value="NAD(P)-binding Rossmann-fold domains"/>
    <property type="match status" value="1"/>
</dbReference>
<dbReference type="Gene3D" id="3.40.50.720">
    <property type="entry name" value="NAD(P)-binding Rossmann-like Domain"/>
    <property type="match status" value="1"/>
</dbReference>
<evidence type="ECO:0000313" key="4">
    <source>
        <dbReference type="Proteomes" id="UP000249340"/>
    </source>
</evidence>
<dbReference type="Proteomes" id="UP000249340">
    <property type="component" value="Chromosome"/>
</dbReference>
<dbReference type="CDD" id="cd05233">
    <property type="entry name" value="SDR_c"/>
    <property type="match status" value="1"/>
</dbReference>
<comment type="similarity">
    <text evidence="1">Belongs to the short-chain dehydrogenases/reductases (SDR) family.</text>
</comment>
<dbReference type="KEGG" id="stri:C7M71_002485"/>